<dbReference type="SMART" id="SM00497">
    <property type="entry name" value="IENR1"/>
    <property type="match status" value="3"/>
</dbReference>
<gene>
    <name evidence="2" type="ORF">LCGC14_2261240</name>
</gene>
<dbReference type="SUPFAM" id="SSF54060">
    <property type="entry name" value="His-Me finger endonucleases"/>
    <property type="match status" value="2"/>
</dbReference>
<feature type="domain" description="HNH nuclease" evidence="1">
    <location>
        <begin position="47"/>
        <end position="95"/>
    </location>
</feature>
<evidence type="ECO:0000313" key="2">
    <source>
        <dbReference type="EMBL" id="KKL54855.1"/>
    </source>
</evidence>
<dbReference type="SUPFAM" id="SSF64496">
    <property type="entry name" value="DNA-binding domain of intron-encoded endonucleases"/>
    <property type="match status" value="1"/>
</dbReference>
<dbReference type="Pfam" id="PF13392">
    <property type="entry name" value="HNH_3"/>
    <property type="match status" value="2"/>
</dbReference>
<dbReference type="Pfam" id="PF07453">
    <property type="entry name" value="NUMOD1"/>
    <property type="match status" value="2"/>
</dbReference>
<accession>A0A0F9FC16</accession>
<dbReference type="InterPro" id="IPR010896">
    <property type="entry name" value="NUMOD1"/>
</dbReference>
<comment type="caution">
    <text evidence="2">The sequence shown here is derived from an EMBL/GenBank/DDBJ whole genome shotgun (WGS) entry which is preliminary data.</text>
</comment>
<dbReference type="InterPro" id="IPR044925">
    <property type="entry name" value="His-Me_finger_sf"/>
</dbReference>
<dbReference type="SMART" id="SM00507">
    <property type="entry name" value="HNHc"/>
    <property type="match status" value="2"/>
</dbReference>
<reference evidence="2" key="1">
    <citation type="journal article" date="2015" name="Nature">
        <title>Complex archaea that bridge the gap between prokaryotes and eukaryotes.</title>
        <authorList>
            <person name="Spang A."/>
            <person name="Saw J.H."/>
            <person name="Jorgensen S.L."/>
            <person name="Zaremba-Niedzwiedzka K."/>
            <person name="Martijn J."/>
            <person name="Lind A.E."/>
            <person name="van Eijk R."/>
            <person name="Schleper C."/>
            <person name="Guy L."/>
            <person name="Ettema T.J."/>
        </authorList>
    </citation>
    <scope>NUCLEOTIDE SEQUENCE</scope>
</reference>
<name>A0A0F9FC16_9ZZZZ</name>
<dbReference type="EMBL" id="LAZR01031052">
    <property type="protein sequence ID" value="KKL54855.1"/>
    <property type="molecule type" value="Genomic_DNA"/>
</dbReference>
<evidence type="ECO:0000259" key="1">
    <source>
        <dbReference type="SMART" id="SM00507"/>
    </source>
</evidence>
<dbReference type="Gene3D" id="1.10.10.10">
    <property type="entry name" value="Winged helix-like DNA-binding domain superfamily/Winged helix DNA-binding domain"/>
    <property type="match status" value="3"/>
</dbReference>
<dbReference type="InterPro" id="IPR003615">
    <property type="entry name" value="HNH_nuc"/>
</dbReference>
<dbReference type="Gene3D" id="3.90.75.20">
    <property type="match status" value="2"/>
</dbReference>
<dbReference type="AlphaFoldDB" id="A0A0F9FC16"/>
<organism evidence="2">
    <name type="scientific">marine sediment metagenome</name>
    <dbReference type="NCBI Taxonomy" id="412755"/>
    <lineage>
        <taxon>unclassified sequences</taxon>
        <taxon>metagenomes</taxon>
        <taxon>ecological metagenomes</taxon>
    </lineage>
</organism>
<feature type="domain" description="HNH nuclease" evidence="1">
    <location>
        <begin position="224"/>
        <end position="273"/>
    </location>
</feature>
<dbReference type="InterPro" id="IPR003647">
    <property type="entry name" value="Intron_nuc_1_rpt"/>
</dbReference>
<proteinExistence type="predicted"/>
<dbReference type="InterPro" id="IPR036388">
    <property type="entry name" value="WH-like_DNA-bd_sf"/>
</dbReference>
<sequence>MNSTNLKEDENYQIYNDGRIYSKYSNKFLSYTMYNGYYGVSLKSTKIKKTIRVHRLVALYFVPNNLNKKTVNHIDGDKLNNDYTNLEWTTQIENNVHMQYMYFGSSSRQKRAVCQYNDDNELITYFPSMAEASRQTGISKDMISHCCRNKVNSTNDKNGNKYIFKYKEESSQKIPRPQDARQIEGFDNYYITQDGKIYSEWYQQYLHTQINSDGYEYVTLKNKKKKRFQIHSLVAKYFIGDIGESNDQINHIDHNRANNNINNLEYVTASQNGHHKFINGRNAQMTRKIWQLDLDGNILNTYDSIADAARKNNLTYSSLGGAVQGRLKTLKGYRWQYFDTPILPLEPNKLNTRKVVVYYDDGISILFDSVKEAAKEYNMDTRRISDACKSSRKYKDHVFTYASSD</sequence>
<protein>
    <recommendedName>
        <fullName evidence="1">HNH nuclease domain-containing protein</fullName>
    </recommendedName>
</protein>